<evidence type="ECO:0000313" key="3">
    <source>
        <dbReference type="Proteomes" id="UP000184096"/>
    </source>
</evidence>
<gene>
    <name evidence="2" type="ORF">SAMN05444170_5400</name>
</gene>
<reference evidence="3" key="1">
    <citation type="submission" date="2016-11" db="EMBL/GenBank/DDBJ databases">
        <authorList>
            <person name="Varghese N."/>
            <person name="Submissions S."/>
        </authorList>
    </citation>
    <scope>NUCLEOTIDE SEQUENCE [LARGE SCALE GENOMIC DNA]</scope>
    <source>
        <strain evidence="3">GAS401</strain>
    </source>
</reference>
<evidence type="ECO:0000256" key="1">
    <source>
        <dbReference type="SAM" id="Phobius"/>
    </source>
</evidence>
<dbReference type="Proteomes" id="UP000184096">
    <property type="component" value="Chromosome I"/>
</dbReference>
<feature type="transmembrane region" description="Helical" evidence="1">
    <location>
        <begin position="29"/>
        <end position="46"/>
    </location>
</feature>
<proteinExistence type="predicted"/>
<protein>
    <submittedName>
        <fullName evidence="2">Uncharacterized protein</fullName>
    </submittedName>
</protein>
<organism evidence="2 3">
    <name type="scientific">Bradyrhizobium erythrophlei</name>
    <dbReference type="NCBI Taxonomy" id="1437360"/>
    <lineage>
        <taxon>Bacteria</taxon>
        <taxon>Pseudomonadati</taxon>
        <taxon>Pseudomonadota</taxon>
        <taxon>Alphaproteobacteria</taxon>
        <taxon>Hyphomicrobiales</taxon>
        <taxon>Nitrobacteraceae</taxon>
        <taxon>Bradyrhizobium</taxon>
    </lineage>
</organism>
<keyword evidence="1" id="KW-0472">Membrane</keyword>
<keyword evidence="1" id="KW-1133">Transmembrane helix</keyword>
<dbReference type="AlphaFoldDB" id="A0A1M7UJA9"/>
<accession>A0A1M7UJA9</accession>
<dbReference type="EMBL" id="LT670849">
    <property type="protein sequence ID" value="SHN83101.1"/>
    <property type="molecule type" value="Genomic_DNA"/>
</dbReference>
<evidence type="ECO:0000313" key="2">
    <source>
        <dbReference type="EMBL" id="SHN83101.1"/>
    </source>
</evidence>
<keyword evidence="3" id="KW-1185">Reference proteome</keyword>
<keyword evidence="1" id="KW-0812">Transmembrane</keyword>
<sequence>MSGRPSKTGLMDSWLTQQVTLIGMPMQNWMVVTLALILVATLINVVERR</sequence>
<name>A0A1M7UJA9_9BRAD</name>